<keyword evidence="3" id="KW-1185">Reference proteome</keyword>
<evidence type="ECO:0000313" key="3">
    <source>
        <dbReference type="Proteomes" id="UP001589789"/>
    </source>
</evidence>
<sequence>MPSSPAEARDAFARPATPGDRPARKFGLRGGRSATGSLQAAGNRRSSGGSPPPRGSALRAADLGVAGALLLLTLPLSL</sequence>
<protein>
    <submittedName>
        <fullName evidence="2">Uncharacterized protein</fullName>
    </submittedName>
</protein>
<comment type="caution">
    <text evidence="2">The sequence shown here is derived from an EMBL/GenBank/DDBJ whole genome shotgun (WGS) entry which is preliminary data.</text>
</comment>
<feature type="non-terminal residue" evidence="2">
    <location>
        <position position="78"/>
    </location>
</feature>
<evidence type="ECO:0000256" key="1">
    <source>
        <dbReference type="SAM" id="MobiDB-lite"/>
    </source>
</evidence>
<name>A0ABV6IUL1_9PROT</name>
<dbReference type="Proteomes" id="UP001589789">
    <property type="component" value="Unassembled WGS sequence"/>
</dbReference>
<dbReference type="EMBL" id="JBHLVZ010000027">
    <property type="protein sequence ID" value="MFC0386293.1"/>
    <property type="molecule type" value="Genomic_DNA"/>
</dbReference>
<gene>
    <name evidence="2" type="ORF">ACFFIC_12165</name>
</gene>
<proteinExistence type="predicted"/>
<feature type="region of interest" description="Disordered" evidence="1">
    <location>
        <begin position="1"/>
        <end position="58"/>
    </location>
</feature>
<feature type="compositionally biased region" description="Low complexity" evidence="1">
    <location>
        <begin position="44"/>
        <end position="58"/>
    </location>
</feature>
<accession>A0ABV6IUL1</accession>
<organism evidence="2 3">
    <name type="scientific">Muricoccus vinaceus</name>
    <dbReference type="NCBI Taxonomy" id="424704"/>
    <lineage>
        <taxon>Bacteria</taxon>
        <taxon>Pseudomonadati</taxon>
        <taxon>Pseudomonadota</taxon>
        <taxon>Alphaproteobacteria</taxon>
        <taxon>Acetobacterales</taxon>
        <taxon>Roseomonadaceae</taxon>
        <taxon>Muricoccus</taxon>
    </lineage>
</organism>
<dbReference type="RefSeq" id="WP_377050626.1">
    <property type="nucleotide sequence ID" value="NZ_JBHLVZ010000027.1"/>
</dbReference>
<evidence type="ECO:0000313" key="2">
    <source>
        <dbReference type="EMBL" id="MFC0386293.1"/>
    </source>
</evidence>
<reference evidence="2 3" key="1">
    <citation type="submission" date="2024-09" db="EMBL/GenBank/DDBJ databases">
        <authorList>
            <person name="Sun Q."/>
            <person name="Mori K."/>
        </authorList>
    </citation>
    <scope>NUCLEOTIDE SEQUENCE [LARGE SCALE GENOMIC DNA]</scope>
    <source>
        <strain evidence="2 3">CCM 7468</strain>
    </source>
</reference>